<sequence length="71" mass="7986">MSARFFGPFIASVIGVVGGVYTFKPALVEERNRRITKIHERATPPEELPSRESRDPPTRRNSNFKPGSSSR</sequence>
<dbReference type="AlphaFoldDB" id="A0A8H3EN79"/>
<dbReference type="InterPro" id="IPR057394">
    <property type="entry name" value="PIGBOS1"/>
</dbReference>
<comment type="caution">
    <text evidence="3">The sequence shown here is derived from an EMBL/GenBank/DDBJ whole genome shotgun (WGS) entry which is preliminary data.</text>
</comment>
<protein>
    <submittedName>
        <fullName evidence="3">Uncharacterized protein</fullName>
    </submittedName>
</protein>
<dbReference type="Proteomes" id="UP000664169">
    <property type="component" value="Unassembled WGS sequence"/>
</dbReference>
<keyword evidence="2" id="KW-1133">Transmembrane helix</keyword>
<evidence type="ECO:0000256" key="2">
    <source>
        <dbReference type="SAM" id="Phobius"/>
    </source>
</evidence>
<evidence type="ECO:0000313" key="3">
    <source>
        <dbReference type="EMBL" id="CAF9908553.1"/>
    </source>
</evidence>
<feature type="transmembrane region" description="Helical" evidence="2">
    <location>
        <begin position="6"/>
        <end position="27"/>
    </location>
</feature>
<keyword evidence="4" id="KW-1185">Reference proteome</keyword>
<keyword evidence="2" id="KW-0812">Transmembrane</keyword>
<reference evidence="3" key="1">
    <citation type="submission" date="2021-03" db="EMBL/GenBank/DDBJ databases">
        <authorList>
            <person name="Tagirdzhanova G."/>
        </authorList>
    </citation>
    <scope>NUCLEOTIDE SEQUENCE</scope>
</reference>
<evidence type="ECO:0000313" key="4">
    <source>
        <dbReference type="Proteomes" id="UP000664169"/>
    </source>
</evidence>
<dbReference type="Pfam" id="PF23670">
    <property type="entry name" value="PIGBOS1"/>
    <property type="match status" value="1"/>
</dbReference>
<proteinExistence type="predicted"/>
<feature type="region of interest" description="Disordered" evidence="1">
    <location>
        <begin position="35"/>
        <end position="71"/>
    </location>
</feature>
<feature type="compositionally biased region" description="Basic and acidic residues" evidence="1">
    <location>
        <begin position="35"/>
        <end position="58"/>
    </location>
</feature>
<dbReference type="EMBL" id="CAJPDQ010000004">
    <property type="protein sequence ID" value="CAF9908553.1"/>
    <property type="molecule type" value="Genomic_DNA"/>
</dbReference>
<accession>A0A8H3EN79</accession>
<organism evidence="3 4">
    <name type="scientific">Gomphillus americanus</name>
    <dbReference type="NCBI Taxonomy" id="1940652"/>
    <lineage>
        <taxon>Eukaryota</taxon>
        <taxon>Fungi</taxon>
        <taxon>Dikarya</taxon>
        <taxon>Ascomycota</taxon>
        <taxon>Pezizomycotina</taxon>
        <taxon>Lecanoromycetes</taxon>
        <taxon>OSLEUM clade</taxon>
        <taxon>Ostropomycetidae</taxon>
        <taxon>Ostropales</taxon>
        <taxon>Graphidaceae</taxon>
        <taxon>Gomphilloideae</taxon>
        <taxon>Gomphillus</taxon>
    </lineage>
</organism>
<evidence type="ECO:0000256" key="1">
    <source>
        <dbReference type="SAM" id="MobiDB-lite"/>
    </source>
</evidence>
<keyword evidence="2" id="KW-0472">Membrane</keyword>
<gene>
    <name evidence="3" type="ORF">GOMPHAMPRED_006194</name>
</gene>
<name>A0A8H3EN79_9LECA</name>
<feature type="compositionally biased region" description="Polar residues" evidence="1">
    <location>
        <begin position="59"/>
        <end position="71"/>
    </location>
</feature>
<dbReference type="OrthoDB" id="4093673at2759"/>